<evidence type="ECO:0000256" key="3">
    <source>
        <dbReference type="SAM" id="Phobius"/>
    </source>
</evidence>
<feature type="compositionally biased region" description="Basic and acidic residues" evidence="2">
    <location>
        <begin position="645"/>
        <end position="655"/>
    </location>
</feature>
<keyword evidence="3" id="KW-0812">Transmembrane</keyword>
<feature type="compositionally biased region" description="Polar residues" evidence="2">
    <location>
        <begin position="496"/>
        <end position="507"/>
    </location>
</feature>
<dbReference type="InterPro" id="IPR011990">
    <property type="entry name" value="TPR-like_helical_dom_sf"/>
</dbReference>
<evidence type="ECO:0000313" key="6">
    <source>
        <dbReference type="Proteomes" id="UP000010816"/>
    </source>
</evidence>
<name>L0GXZ0_9GAMM</name>
<dbReference type="eggNOG" id="COG2304">
    <property type="taxonomic scope" value="Bacteria"/>
</dbReference>
<feature type="region of interest" description="Disordered" evidence="2">
    <location>
        <begin position="453"/>
        <end position="657"/>
    </location>
</feature>
<feature type="transmembrane region" description="Helical" evidence="3">
    <location>
        <begin position="59"/>
        <end position="78"/>
    </location>
</feature>
<dbReference type="SMART" id="SM00327">
    <property type="entry name" value="VWA"/>
    <property type="match status" value="1"/>
</dbReference>
<organism evidence="5 6">
    <name type="scientific">Thioflavicoccus mobilis 8321</name>
    <dbReference type="NCBI Taxonomy" id="765912"/>
    <lineage>
        <taxon>Bacteria</taxon>
        <taxon>Pseudomonadati</taxon>
        <taxon>Pseudomonadota</taxon>
        <taxon>Gammaproteobacteria</taxon>
        <taxon>Chromatiales</taxon>
        <taxon>Chromatiaceae</taxon>
        <taxon>Thioflavicoccus</taxon>
    </lineage>
</organism>
<dbReference type="Gene3D" id="1.25.40.10">
    <property type="entry name" value="Tetratricopeptide repeat domain"/>
    <property type="match status" value="1"/>
</dbReference>
<dbReference type="InterPro" id="IPR036465">
    <property type="entry name" value="vWFA_dom_sf"/>
</dbReference>
<dbReference type="PATRIC" id="fig|765912.4.peg.2864"/>
<keyword evidence="3" id="KW-0472">Membrane</keyword>
<dbReference type="PROSITE" id="PS50234">
    <property type="entry name" value="VWFA"/>
    <property type="match status" value="1"/>
</dbReference>
<dbReference type="InterPro" id="IPR002035">
    <property type="entry name" value="VWF_A"/>
</dbReference>
<feature type="domain" description="VWFA" evidence="4">
    <location>
        <begin position="91"/>
        <end position="262"/>
    </location>
</feature>
<proteinExistence type="predicted"/>
<dbReference type="SUPFAM" id="SSF48452">
    <property type="entry name" value="TPR-like"/>
    <property type="match status" value="1"/>
</dbReference>
<dbReference type="HOGENOM" id="CLU_024570_3_1_6"/>
<keyword evidence="3" id="KW-1133">Transmembrane helix</keyword>
<dbReference type="InterPro" id="IPR019734">
    <property type="entry name" value="TPR_rpt"/>
</dbReference>
<keyword evidence="6" id="KW-1185">Reference proteome</keyword>
<dbReference type="KEGG" id="tmb:Thimo_2930"/>
<dbReference type="PROSITE" id="PS50005">
    <property type="entry name" value="TPR"/>
    <property type="match status" value="1"/>
</dbReference>
<sequence length="689" mass="71587">MPADLHFLRPAWFLALIPLALLLWHLVRRAGGAAAWRGQIDAHLLPHLLIGGGRRRWPLALLGLAWLLAVTALAGPVWERQPAPAHRSAVERVILLDLSQTMLASDVAPSRLVRARLEVQDLLRAGADGQTALIAFGAEPFLVSPLTMDTATIAAQVPSLSPDLLPVDGPSRTDLALDAAGKLLAGAGGRPGELILVTDGLEQPASAFAAARRLADAGHRLSVLLVATSAGAPVPGADGGVATNQGGSVVTARPDVEALRRLAAIGGGRLVMPTADGADTRALLAGSQGARRAADDQAQLSAERWREEGPWLLILLVPLAALGFRRGWLAPALAVVFLVPAGDSHAGVWQDFWLRPDQQATRDLNAGRAAEAVGQFTDPAWRAAARYRAGDYAGAAEELADLDGAQADYNRGNALARTGRLSEALAAYDQALAAAPRFADAEHNRALVERLLEEQKSQPQSGSPGGQGNGAQQGKSGDSGATGDADGGDADQNGGQPPSESGSQPHSESGPQSQPGAQAGSQSEPQSSPGGTETVQDGKSQQRAASDSRGRPQTSPSEAGEPSASQDRPGHNEQDLESAAAGADNDAKAGDEPVPAGARPAEHPGEQSPGAGGAGELRPGEEPDLEDLIDSRGRPEEALGAGPGDGERSPAEREAQQAFEQMLRRVPDDPAGLLRQRFLLEHLRREGRL</sequence>
<evidence type="ECO:0000259" key="4">
    <source>
        <dbReference type="PROSITE" id="PS50234"/>
    </source>
</evidence>
<dbReference type="OrthoDB" id="9807628at2"/>
<dbReference type="SUPFAM" id="SSF53300">
    <property type="entry name" value="vWA-like"/>
    <property type="match status" value="1"/>
</dbReference>
<dbReference type="PANTHER" id="PTHR22550">
    <property type="entry name" value="SPORE GERMINATION PROTEIN"/>
    <property type="match status" value="1"/>
</dbReference>
<feature type="compositionally biased region" description="Low complexity" evidence="2">
    <location>
        <begin position="509"/>
        <end position="531"/>
    </location>
</feature>
<feature type="compositionally biased region" description="Low complexity" evidence="2">
    <location>
        <begin position="472"/>
        <end position="495"/>
    </location>
</feature>
<dbReference type="PANTHER" id="PTHR22550:SF14">
    <property type="entry name" value="VWFA DOMAIN-CONTAINING PROTEIN"/>
    <property type="match status" value="1"/>
</dbReference>
<gene>
    <name evidence="5" type="ORF">Thimo_2930</name>
</gene>
<feature type="compositionally biased region" description="Polar residues" evidence="2">
    <location>
        <begin position="533"/>
        <end position="557"/>
    </location>
</feature>
<feature type="transmembrane region" description="Helical" evidence="3">
    <location>
        <begin position="6"/>
        <end position="27"/>
    </location>
</feature>
<dbReference type="SMART" id="SM00028">
    <property type="entry name" value="TPR"/>
    <property type="match status" value="1"/>
</dbReference>
<reference evidence="5 6" key="1">
    <citation type="submission" date="2011-09" db="EMBL/GenBank/DDBJ databases">
        <title>Complete sequence of chromosome of Thioflavicoccus mobilis 8321.</title>
        <authorList>
            <consortium name="US DOE Joint Genome Institute"/>
            <person name="Lucas S."/>
            <person name="Han J."/>
            <person name="Lapidus A."/>
            <person name="Cheng J.-F."/>
            <person name="Goodwin L."/>
            <person name="Pitluck S."/>
            <person name="Peters L."/>
            <person name="Ovchinnikova G."/>
            <person name="Lu M."/>
            <person name="Detter J.C."/>
            <person name="Han C."/>
            <person name="Tapia R."/>
            <person name="Land M."/>
            <person name="Hauser L."/>
            <person name="Kyrpides N."/>
            <person name="Ivanova N."/>
            <person name="Pagani I."/>
            <person name="Vogl K."/>
            <person name="Liu Z."/>
            <person name="Imhoff J."/>
            <person name="Thiel V."/>
            <person name="Frigaard N.-U."/>
            <person name="Bryant D."/>
            <person name="Woyke T."/>
        </authorList>
    </citation>
    <scope>NUCLEOTIDE SEQUENCE [LARGE SCALE GENOMIC DNA]</scope>
    <source>
        <strain evidence="5 6">8321</strain>
    </source>
</reference>
<protein>
    <submittedName>
        <fullName evidence="5">Tetratricopeptide repeat protein</fullName>
    </submittedName>
</protein>
<keyword evidence="1" id="KW-0802">TPR repeat</keyword>
<dbReference type="Gene3D" id="3.40.50.410">
    <property type="entry name" value="von Willebrand factor, type A domain"/>
    <property type="match status" value="1"/>
</dbReference>
<feature type="repeat" description="TPR" evidence="1">
    <location>
        <begin position="405"/>
        <end position="438"/>
    </location>
</feature>
<evidence type="ECO:0000256" key="2">
    <source>
        <dbReference type="SAM" id="MobiDB-lite"/>
    </source>
</evidence>
<dbReference type="STRING" id="765912.Thimo_2930"/>
<dbReference type="CDD" id="cd00198">
    <property type="entry name" value="vWFA"/>
    <property type="match status" value="1"/>
</dbReference>
<accession>L0GXZ0</accession>
<dbReference type="InterPro" id="IPR050768">
    <property type="entry name" value="UPF0353/GerABKA_families"/>
</dbReference>
<evidence type="ECO:0000313" key="5">
    <source>
        <dbReference type="EMBL" id="AGA91623.1"/>
    </source>
</evidence>
<dbReference type="AlphaFoldDB" id="L0GXZ0"/>
<dbReference type="RefSeq" id="WP_015281754.1">
    <property type="nucleotide sequence ID" value="NC_019940.1"/>
</dbReference>
<dbReference type="Proteomes" id="UP000010816">
    <property type="component" value="Chromosome"/>
</dbReference>
<evidence type="ECO:0000256" key="1">
    <source>
        <dbReference type="PROSITE-ProRule" id="PRU00339"/>
    </source>
</evidence>
<dbReference type="Pfam" id="PF13519">
    <property type="entry name" value="VWA_2"/>
    <property type="match status" value="1"/>
</dbReference>
<dbReference type="EMBL" id="CP003051">
    <property type="protein sequence ID" value="AGA91623.1"/>
    <property type="molecule type" value="Genomic_DNA"/>
</dbReference>